<reference evidence="4 5" key="1">
    <citation type="journal article" date="2019" name="ACS Chem. Biol.">
        <title>Identification and Mobilization of a Cryptic Antibiotic Biosynthesis Gene Locus from a Human-Pathogenic Nocardia Isolate.</title>
        <authorList>
            <person name="Herisse M."/>
            <person name="Ishida K."/>
            <person name="Porter J.L."/>
            <person name="Howden B."/>
            <person name="Hertweck C."/>
            <person name="Stinear T.P."/>
            <person name="Pidot S.J."/>
        </authorList>
    </citation>
    <scope>NUCLEOTIDE SEQUENCE [LARGE SCALE GENOMIC DNA]</scope>
    <source>
        <strain evidence="4 5">AUSMDU00024985</strain>
    </source>
</reference>
<dbReference type="Proteomes" id="UP000501705">
    <property type="component" value="Chromosome"/>
</dbReference>
<dbReference type="SUPFAM" id="SSF55729">
    <property type="entry name" value="Acyl-CoA N-acyltransferases (Nat)"/>
    <property type="match status" value="1"/>
</dbReference>
<dbReference type="InterPro" id="IPR016181">
    <property type="entry name" value="Acyl_CoA_acyltransferase"/>
</dbReference>
<dbReference type="AlphaFoldDB" id="A0A6G9XUH1"/>
<dbReference type="Pfam" id="PF00583">
    <property type="entry name" value="Acetyltransf_1"/>
    <property type="match status" value="1"/>
</dbReference>
<accession>A0A6G9XUH1</accession>
<protein>
    <submittedName>
        <fullName evidence="4">GNAT family N-acetyltransferase</fullName>
    </submittedName>
</protein>
<gene>
    <name evidence="4" type="ORF">F5X71_21415</name>
</gene>
<proteinExistence type="predicted"/>
<evidence type="ECO:0000313" key="5">
    <source>
        <dbReference type="Proteomes" id="UP000501705"/>
    </source>
</evidence>
<evidence type="ECO:0000256" key="2">
    <source>
        <dbReference type="ARBA" id="ARBA00023315"/>
    </source>
</evidence>
<feature type="domain" description="N-acetyltransferase" evidence="3">
    <location>
        <begin position="8"/>
        <end position="165"/>
    </location>
</feature>
<evidence type="ECO:0000259" key="3">
    <source>
        <dbReference type="PROSITE" id="PS51186"/>
    </source>
</evidence>
<dbReference type="EMBL" id="CP046171">
    <property type="protein sequence ID" value="QIS04548.1"/>
    <property type="molecule type" value="Genomic_DNA"/>
</dbReference>
<dbReference type="PANTHER" id="PTHR43877">
    <property type="entry name" value="AMINOALKYLPHOSPHONATE N-ACETYLTRANSFERASE-RELATED-RELATED"/>
    <property type="match status" value="1"/>
</dbReference>
<name>A0A6G9XUH1_NOCBR</name>
<sequence>MIEHAAVTDTRRLDAADWRLFRDVQLAGLLDAPYSANLTHAQAARRTEIEWRHKLSVQAVFATARDGKAVGIAGGRLEPDAETPTLVSLWVAPDARGLGVGDELVRTVLEWARGEGHRRITLWVLDSNAPAERLYRRHGFQRTGQRRAMPRDATMIEVEMALDLHEA</sequence>
<evidence type="ECO:0000313" key="4">
    <source>
        <dbReference type="EMBL" id="QIS04548.1"/>
    </source>
</evidence>
<dbReference type="InterPro" id="IPR050832">
    <property type="entry name" value="Bact_Acetyltransf"/>
</dbReference>
<dbReference type="PROSITE" id="PS51186">
    <property type="entry name" value="GNAT"/>
    <property type="match status" value="1"/>
</dbReference>
<dbReference type="CDD" id="cd04301">
    <property type="entry name" value="NAT_SF"/>
    <property type="match status" value="1"/>
</dbReference>
<dbReference type="InterPro" id="IPR000182">
    <property type="entry name" value="GNAT_dom"/>
</dbReference>
<keyword evidence="2" id="KW-0012">Acyltransferase</keyword>
<dbReference type="Gene3D" id="3.40.630.30">
    <property type="match status" value="1"/>
</dbReference>
<organism evidence="4 5">
    <name type="scientific">Nocardia brasiliensis</name>
    <dbReference type="NCBI Taxonomy" id="37326"/>
    <lineage>
        <taxon>Bacteria</taxon>
        <taxon>Bacillati</taxon>
        <taxon>Actinomycetota</taxon>
        <taxon>Actinomycetes</taxon>
        <taxon>Mycobacteriales</taxon>
        <taxon>Nocardiaceae</taxon>
        <taxon>Nocardia</taxon>
    </lineage>
</organism>
<keyword evidence="1 4" id="KW-0808">Transferase</keyword>
<dbReference type="GO" id="GO:0016747">
    <property type="term" value="F:acyltransferase activity, transferring groups other than amino-acyl groups"/>
    <property type="evidence" value="ECO:0007669"/>
    <property type="project" value="InterPro"/>
</dbReference>
<evidence type="ECO:0000256" key="1">
    <source>
        <dbReference type="ARBA" id="ARBA00022679"/>
    </source>
</evidence>